<feature type="compositionally biased region" description="Polar residues" evidence="10">
    <location>
        <begin position="838"/>
        <end position="852"/>
    </location>
</feature>
<evidence type="ECO:0008006" key="16">
    <source>
        <dbReference type="Google" id="ProtNLM"/>
    </source>
</evidence>
<feature type="compositionally biased region" description="Basic and acidic residues" evidence="10">
    <location>
        <begin position="1257"/>
        <end position="1266"/>
    </location>
</feature>
<sequence length="1495" mass="164228">MHTSTERRSAPRFTAREHEHPKGIISHQEEIPGPLEPRVGSGEGWRLVDVFLTGGAPWGFSLKGGLEYHEPLIITKVEEGSQAWDVRLQVGDEVVSVNEYPLTGYRQEAIGLIKGSHKTLALGVRRRTESVNRPHSWHAIKFAQSEALQRQTADTLVSQCRYDASLSSNNLTGSWDQTNLQRVSDRFSSMGSMDSLEPYPHPYPAGHLSQAKPSGSTEYLGGTKHDSAYSSYSTGSGTPDHTLSRSNTTSAENVACKVGAWDSRNWQSPDEKPGAGYGGGRDSPRHSGSTAGGRSNFGPIWHVPDKRQPAAPSPPPPLPVRSDSFAVTKVHERGTVIPYDEEPRPYAEQRPPGQVRGADRVPDGALRGHQVAERGPGARWSYNPTRSDEAFPAHSSGYGSQLSSRSSMEVPAGHAPYHQRQSSDENTYHQRRRATVASVPGLPETGGYSGSTRERPSDSLQQPSGQALAWTSAASNAGTLDPDRHSQYYCVTSGHRPPVRDEDKTGDVGGGGGTGMNQRTKETDKNSKTHKAKRLSHPPSQRRHPNDQDSTVYGRHEDPPIDRLEGKPNGSVRQSQGRNNGHHAESHYVNYPLGKHEEEKGLTSQPRDKPRDVLLSREDLRSQEGMGSLQDTSPPGPQTGKQAAGNDRFATILRNEIQNRKVRLQKSQSTAALTGSGQAEEPEDGTTVSAETSATSSDGSFSSTYKDHLKEVQARVLQATSFRRRGLVPEALPPAPTPAVSLHQESSLPAGPAVPRIAGRRRIPPEKKALSFSEPNKIHEMGMVGDGPEQLEPSCPEPASSLADRRKVFEQTGKPVFQKPLPKQARQGSPEDRGGDGTNTSRGQSEGQQQRLDSFAEYEATWNAQRKPPETRPSGRSHSADNILDSAVEERSRSSCIHERSRSSPSADLHGQNIPGSGRKSAELSCPEQKPAEHMSATPRVSEQKQRVLGERQSPSQPDRFPELPPEGAMRDDPESRGMAAPPDHGFPHHHRDQPEVLPPYRDSQSRGSAPAEAGLAAPRAPPQPKPERRWRSEGVPSHSRPPQRDAGPQEERRASFGADGYLRDLPPPPPPSPSNPSSHPAAELRPPVDGPHPPCPQLRPQRPTDHPPSSALHDAPCRMQGLSENSSRAPKKVPVPVPVRITHEAESDPPPWPDEPRPPAAIYRERTRAEDQDHTHPEAPPPPPASTNGVSPEEERRREALARDIAGRDGSLADILDRSGMRTTMDLMEGIYPQGGAAPEGPRKPPRPRPPPQDPRGSERRREEDNMAATVGLATSSSYYIVSAPKAEMLMKMKDVPGSDSEEELDMDLAHKKHQLIDSLSRKLQVLREVRESLLEDVRSNNALGEEVESSVEQVCRPNELDKFRMFVGDLDKVVSLLLSLSGRLARVENALNSLQGDSDPEERRTLTEKRSLLIRQHEDAKELKENLDRRERVVSGILSSQLSEEGLTDFRHFVKMKAELTIERRKLDDKIKLGEEQLKCLTDSLPPEQRPLF</sequence>
<feature type="domain" description="ASD2" evidence="13">
    <location>
        <begin position="1200"/>
        <end position="1488"/>
    </location>
</feature>
<dbReference type="GO" id="GO:0016324">
    <property type="term" value="C:apical plasma membrane"/>
    <property type="evidence" value="ECO:0007669"/>
    <property type="project" value="TreeGrafter"/>
</dbReference>
<feature type="compositionally biased region" description="Low complexity" evidence="10">
    <location>
        <begin position="229"/>
        <end position="238"/>
    </location>
</feature>
<evidence type="ECO:0000256" key="3">
    <source>
        <dbReference type="ARBA" id="ARBA00022473"/>
    </source>
</evidence>
<organism evidence="14 15">
    <name type="scientific">Conger conger</name>
    <name type="common">Conger eel</name>
    <name type="synonym">Muraena conger</name>
    <dbReference type="NCBI Taxonomy" id="82655"/>
    <lineage>
        <taxon>Eukaryota</taxon>
        <taxon>Metazoa</taxon>
        <taxon>Chordata</taxon>
        <taxon>Craniata</taxon>
        <taxon>Vertebrata</taxon>
        <taxon>Euteleostomi</taxon>
        <taxon>Actinopterygii</taxon>
        <taxon>Neopterygii</taxon>
        <taxon>Teleostei</taxon>
        <taxon>Anguilliformes</taxon>
        <taxon>Congridae</taxon>
        <taxon>Conger</taxon>
    </lineage>
</organism>
<evidence type="ECO:0000259" key="12">
    <source>
        <dbReference type="PROSITE" id="PS51306"/>
    </source>
</evidence>
<evidence type="ECO:0000256" key="2">
    <source>
        <dbReference type="ARBA" id="ARBA00006469"/>
    </source>
</evidence>
<dbReference type="GO" id="GO:0030864">
    <property type="term" value="C:cortical actin cytoskeleton"/>
    <property type="evidence" value="ECO:0007669"/>
    <property type="project" value="TreeGrafter"/>
</dbReference>
<feature type="compositionally biased region" description="Basic and acidic residues" evidence="10">
    <location>
        <begin position="1164"/>
        <end position="1178"/>
    </location>
</feature>
<feature type="domain" description="ASD1" evidence="12">
    <location>
        <begin position="709"/>
        <end position="782"/>
    </location>
</feature>
<keyword evidence="3" id="KW-0217">Developmental protein</keyword>
<feature type="compositionally biased region" description="Polar residues" evidence="10">
    <location>
        <begin position="665"/>
        <end position="677"/>
    </location>
</feature>
<dbReference type="SMART" id="SM00228">
    <property type="entry name" value="PDZ"/>
    <property type="match status" value="1"/>
</dbReference>
<keyword evidence="5" id="KW-0597">Phosphoprotein</keyword>
<keyword evidence="6" id="KW-0493">Microtubule</keyword>
<dbReference type="SUPFAM" id="SSF50156">
    <property type="entry name" value="PDZ domain-like"/>
    <property type="match status" value="1"/>
</dbReference>
<dbReference type="PROSITE" id="PS51307">
    <property type="entry name" value="ASD2"/>
    <property type="match status" value="1"/>
</dbReference>
<dbReference type="Pfam" id="PF08687">
    <property type="entry name" value="ASD2"/>
    <property type="match status" value="1"/>
</dbReference>
<dbReference type="FunFam" id="2.30.42.10:FF:000100">
    <property type="entry name" value="Shroom family member 2"/>
    <property type="match status" value="1"/>
</dbReference>
<keyword evidence="4" id="KW-0963">Cytoplasm</keyword>
<feature type="compositionally biased region" description="Low complexity" evidence="10">
    <location>
        <begin position="686"/>
        <end position="703"/>
    </location>
</feature>
<dbReference type="Pfam" id="PF00595">
    <property type="entry name" value="PDZ"/>
    <property type="match status" value="1"/>
</dbReference>
<evidence type="ECO:0000313" key="15">
    <source>
        <dbReference type="Proteomes" id="UP001152803"/>
    </source>
</evidence>
<feature type="compositionally biased region" description="Basic residues" evidence="10">
    <location>
        <begin position="528"/>
        <end position="543"/>
    </location>
</feature>
<dbReference type="CDD" id="cd06750">
    <property type="entry name" value="PDZ_shroom2_3_4-like"/>
    <property type="match status" value="1"/>
</dbReference>
<keyword evidence="15" id="KW-1185">Reference proteome</keyword>
<evidence type="ECO:0000256" key="7">
    <source>
        <dbReference type="ARBA" id="ARBA00023203"/>
    </source>
</evidence>
<dbReference type="InterPro" id="IPR036034">
    <property type="entry name" value="PDZ_sf"/>
</dbReference>
<feature type="compositionally biased region" description="Low complexity" evidence="10">
    <location>
        <begin position="395"/>
        <end position="407"/>
    </location>
</feature>
<dbReference type="InterPro" id="IPR027685">
    <property type="entry name" value="Shroom_fam"/>
</dbReference>
<evidence type="ECO:0000256" key="4">
    <source>
        <dbReference type="ARBA" id="ARBA00022490"/>
    </source>
</evidence>
<feature type="region of interest" description="Disordered" evidence="10">
    <location>
        <begin position="1"/>
        <end position="24"/>
    </location>
</feature>
<evidence type="ECO:0000256" key="10">
    <source>
        <dbReference type="SAM" id="MobiDB-lite"/>
    </source>
</evidence>
<dbReference type="GO" id="GO:0005874">
    <property type="term" value="C:microtubule"/>
    <property type="evidence" value="ECO:0007669"/>
    <property type="project" value="UniProtKB-KW"/>
</dbReference>
<comment type="caution">
    <text evidence="14">The sequence shown here is derived from an EMBL/GenBank/DDBJ whole genome shotgun (WGS) entry which is preliminary data.</text>
</comment>
<feature type="region of interest" description="Disordered" evidence="10">
    <location>
        <begin position="188"/>
        <end position="649"/>
    </location>
</feature>
<keyword evidence="8" id="KW-0206">Cytoskeleton</keyword>
<evidence type="ECO:0000259" key="13">
    <source>
        <dbReference type="PROSITE" id="PS51307"/>
    </source>
</evidence>
<evidence type="ECO:0000256" key="6">
    <source>
        <dbReference type="ARBA" id="ARBA00022701"/>
    </source>
</evidence>
<dbReference type="Gene3D" id="2.30.42.10">
    <property type="match status" value="1"/>
</dbReference>
<dbReference type="GO" id="GO:0005912">
    <property type="term" value="C:adherens junction"/>
    <property type="evidence" value="ECO:0007669"/>
    <property type="project" value="TreeGrafter"/>
</dbReference>
<gene>
    <name evidence="14" type="ORF">COCON_G00198260</name>
</gene>
<protein>
    <recommendedName>
        <fullName evidence="16">Protein Shroom2-like</fullName>
    </recommendedName>
</protein>
<dbReference type="InterPro" id="IPR014799">
    <property type="entry name" value="ASD2_dom"/>
</dbReference>
<feature type="compositionally biased region" description="Basic and acidic residues" evidence="10">
    <location>
        <begin position="1194"/>
        <end position="1208"/>
    </location>
</feature>
<evidence type="ECO:0000256" key="1">
    <source>
        <dbReference type="ARBA" id="ARBA00004245"/>
    </source>
</evidence>
<feature type="compositionally biased region" description="Low complexity" evidence="10">
    <location>
        <begin position="1010"/>
        <end position="1019"/>
    </location>
</feature>
<comment type="similarity">
    <text evidence="2">Belongs to the shroom family.</text>
</comment>
<feature type="compositionally biased region" description="Polar residues" evidence="10">
    <location>
        <begin position="239"/>
        <end position="252"/>
    </location>
</feature>
<feature type="compositionally biased region" description="Basic and acidic residues" evidence="10">
    <location>
        <begin position="888"/>
        <end position="902"/>
    </location>
</feature>
<dbReference type="Gene3D" id="6.10.250.3120">
    <property type="match status" value="1"/>
</dbReference>
<evidence type="ECO:0000256" key="8">
    <source>
        <dbReference type="ARBA" id="ARBA00023212"/>
    </source>
</evidence>
<feature type="compositionally biased region" description="Pro residues" evidence="10">
    <location>
        <begin position="1066"/>
        <end position="1075"/>
    </location>
</feature>
<dbReference type="InterPro" id="IPR001478">
    <property type="entry name" value="PDZ"/>
</dbReference>
<feature type="compositionally biased region" description="Pro residues" evidence="10">
    <location>
        <begin position="1089"/>
        <end position="1098"/>
    </location>
</feature>
<proteinExistence type="inferred from homology"/>
<dbReference type="EMBL" id="JAFJMO010000015">
    <property type="protein sequence ID" value="KAJ8255962.1"/>
    <property type="molecule type" value="Genomic_DNA"/>
</dbReference>
<evidence type="ECO:0000256" key="5">
    <source>
        <dbReference type="ARBA" id="ARBA00022553"/>
    </source>
</evidence>
<keyword evidence="7 9" id="KW-0009">Actin-binding</keyword>
<name>A0A9Q1HRD1_CONCO</name>
<evidence type="ECO:0000259" key="11">
    <source>
        <dbReference type="PROSITE" id="PS50106"/>
    </source>
</evidence>
<dbReference type="GO" id="GO:0043296">
    <property type="term" value="C:apical junction complex"/>
    <property type="evidence" value="ECO:0007669"/>
    <property type="project" value="TreeGrafter"/>
</dbReference>
<reference evidence="14" key="1">
    <citation type="journal article" date="2023" name="Science">
        <title>Genome structures resolve the early diversification of teleost fishes.</title>
        <authorList>
            <person name="Parey E."/>
            <person name="Louis A."/>
            <person name="Montfort J."/>
            <person name="Bouchez O."/>
            <person name="Roques C."/>
            <person name="Iampietro C."/>
            <person name="Lluch J."/>
            <person name="Castinel A."/>
            <person name="Donnadieu C."/>
            <person name="Desvignes T."/>
            <person name="Floi Bucao C."/>
            <person name="Jouanno E."/>
            <person name="Wen M."/>
            <person name="Mejri S."/>
            <person name="Dirks R."/>
            <person name="Jansen H."/>
            <person name="Henkel C."/>
            <person name="Chen W.J."/>
            <person name="Zahm M."/>
            <person name="Cabau C."/>
            <person name="Klopp C."/>
            <person name="Thompson A.W."/>
            <person name="Robinson-Rechavi M."/>
            <person name="Braasch I."/>
            <person name="Lecointre G."/>
            <person name="Bobe J."/>
            <person name="Postlethwait J.H."/>
            <person name="Berthelot C."/>
            <person name="Roest Crollius H."/>
            <person name="Guiguen Y."/>
        </authorList>
    </citation>
    <scope>NUCLEOTIDE SEQUENCE</scope>
    <source>
        <strain evidence="14">Concon-B</strain>
    </source>
</reference>
<dbReference type="GO" id="GO:0051015">
    <property type="term" value="F:actin filament binding"/>
    <property type="evidence" value="ECO:0007669"/>
    <property type="project" value="InterPro"/>
</dbReference>
<feature type="region of interest" description="Disordered" evidence="10">
    <location>
        <begin position="661"/>
        <end position="703"/>
    </location>
</feature>
<dbReference type="Proteomes" id="UP001152803">
    <property type="component" value="Unassembled WGS sequence"/>
</dbReference>
<dbReference type="PROSITE" id="PS51306">
    <property type="entry name" value="ASD1"/>
    <property type="match status" value="1"/>
</dbReference>
<dbReference type="PANTHER" id="PTHR15012">
    <property type="entry name" value="APICAL PROTEIN/SHROOM-RELATED"/>
    <property type="match status" value="1"/>
</dbReference>
<dbReference type="PANTHER" id="PTHR15012:SF8">
    <property type="entry name" value="PROTEIN SHROOM2"/>
    <property type="match status" value="1"/>
</dbReference>
<feature type="compositionally biased region" description="Basic and acidic residues" evidence="10">
    <location>
        <begin position="554"/>
        <end position="566"/>
    </location>
</feature>
<feature type="region of interest" description="Disordered" evidence="10">
    <location>
        <begin position="728"/>
        <end position="1268"/>
    </location>
</feature>
<dbReference type="GO" id="GO:0007015">
    <property type="term" value="P:actin filament organization"/>
    <property type="evidence" value="ECO:0007669"/>
    <property type="project" value="TreeGrafter"/>
</dbReference>
<dbReference type="InterPro" id="IPR014800">
    <property type="entry name" value="ASD1_dom"/>
</dbReference>
<comment type="subcellular location">
    <subcellularLocation>
        <location evidence="1">Cytoplasm</location>
        <location evidence="1">Cytoskeleton</location>
    </subcellularLocation>
</comment>
<dbReference type="PROSITE" id="PS50106">
    <property type="entry name" value="PDZ"/>
    <property type="match status" value="1"/>
</dbReference>
<feature type="compositionally biased region" description="Basic and acidic residues" evidence="10">
    <location>
        <begin position="594"/>
        <end position="622"/>
    </location>
</feature>
<evidence type="ECO:0000256" key="9">
    <source>
        <dbReference type="PROSITE-ProRule" id="PRU00637"/>
    </source>
</evidence>
<dbReference type="OrthoDB" id="10063560at2759"/>
<evidence type="ECO:0000313" key="14">
    <source>
        <dbReference type="EMBL" id="KAJ8255962.1"/>
    </source>
</evidence>
<dbReference type="Pfam" id="PF08688">
    <property type="entry name" value="ASD1"/>
    <property type="match status" value="2"/>
</dbReference>
<feature type="domain" description="PDZ" evidence="11">
    <location>
        <begin position="47"/>
        <end position="128"/>
    </location>
</feature>
<accession>A0A9Q1HRD1</accession>